<feature type="transmembrane region" description="Helical" evidence="7">
    <location>
        <begin position="264"/>
        <end position="286"/>
    </location>
</feature>
<feature type="transmembrane region" description="Helical" evidence="7">
    <location>
        <begin position="307"/>
        <end position="327"/>
    </location>
</feature>
<feature type="compositionally biased region" description="Basic and acidic residues" evidence="6">
    <location>
        <begin position="1"/>
        <end position="13"/>
    </location>
</feature>
<dbReference type="InterPro" id="IPR020846">
    <property type="entry name" value="MFS_dom"/>
</dbReference>
<feature type="transmembrane region" description="Helical" evidence="7">
    <location>
        <begin position="166"/>
        <end position="189"/>
    </location>
</feature>
<comment type="caution">
    <text evidence="9">The sequence shown here is derived from an EMBL/GenBank/DDBJ whole genome shotgun (WGS) entry which is preliminary data.</text>
</comment>
<dbReference type="Proteomes" id="UP000807469">
    <property type="component" value="Unassembled WGS sequence"/>
</dbReference>
<feature type="region of interest" description="Disordered" evidence="6">
    <location>
        <begin position="534"/>
        <end position="630"/>
    </location>
</feature>
<feature type="transmembrane region" description="Helical" evidence="7">
    <location>
        <begin position="237"/>
        <end position="258"/>
    </location>
</feature>
<feature type="compositionally biased region" description="Pro residues" evidence="6">
    <location>
        <begin position="540"/>
        <end position="549"/>
    </location>
</feature>
<keyword evidence="4 7" id="KW-1133">Transmembrane helix</keyword>
<feature type="transmembrane region" description="Helical" evidence="7">
    <location>
        <begin position="42"/>
        <end position="61"/>
    </location>
</feature>
<accession>A0A9P5Z587</accession>
<evidence type="ECO:0000256" key="7">
    <source>
        <dbReference type="SAM" id="Phobius"/>
    </source>
</evidence>
<proteinExistence type="predicted"/>
<sequence length="630" mass="68990">MSERDPLLSRDSEQQGEEDGIVLGQKEEKRVGPREISRSTRYGILAGIWTATCLSALNQTLVPTMLPSISSDFNKSNQASWLGTSYLLATCTFTPLYGRLCNVLGRKGANQVAMLFAGLGVLMCGLSTSMEMLILARFFAGIGGGGLFTTSSIIVSDMYSIRSRGLAQGVASVFNGLGMGLGGPLGGLITDWLGWRWAFLIQIPFFFVAFILTDWNLNYVTEGTGKSTMEMIRRIDFLGSGSLMMTVGSMLIFLSVRYNASFPMSHPACITSLTCAVVFALVFLYVELFVSPEPVMAPFLLKQKIPVLVGCSNLLVAMCNFSVMYFFPMWFQTVLLTNASTAGLHLLPNSMSMSCGSVFAGWMMHKTGRYKAINLIFGAFPFIGAALIYNMKEDSGPIQSWLSIIPLGFGNAVVLQTVLIALLVHIPEDYMAVGTGFGQLFRGVGQVGGVAISSSIFQSNLEHNLRQRIHGPDADETIMHIRQNARLVSTLPPDLQRIARDSYDLSLHRVFFFAACSTLLAYMVRLPIPDKQLDMKPPAHHPPPAPEPTPAEVVESPFESEDSDSDSDRDEGETPEESRLRPKGNIPIRRRLSTFEDPDAVMSDFQTHHAHPLHGSVGASQNHTHRTPSS</sequence>
<dbReference type="Pfam" id="PF07690">
    <property type="entry name" value="MFS_1"/>
    <property type="match status" value="1"/>
</dbReference>
<dbReference type="Gene3D" id="1.20.1720.10">
    <property type="entry name" value="Multidrug resistance protein D"/>
    <property type="match status" value="1"/>
</dbReference>
<dbReference type="GO" id="GO:0000329">
    <property type="term" value="C:fungal-type vacuole membrane"/>
    <property type="evidence" value="ECO:0007669"/>
    <property type="project" value="TreeGrafter"/>
</dbReference>
<dbReference type="PANTHER" id="PTHR23501:SF191">
    <property type="entry name" value="VACUOLAR BASIC AMINO ACID TRANSPORTER 4"/>
    <property type="match status" value="1"/>
</dbReference>
<feature type="transmembrane region" description="Helical" evidence="7">
    <location>
        <begin position="510"/>
        <end position="528"/>
    </location>
</feature>
<evidence type="ECO:0000256" key="3">
    <source>
        <dbReference type="ARBA" id="ARBA00022692"/>
    </source>
</evidence>
<evidence type="ECO:0000313" key="9">
    <source>
        <dbReference type="EMBL" id="KAF9481292.1"/>
    </source>
</evidence>
<feature type="domain" description="Major facilitator superfamily (MFS) profile" evidence="8">
    <location>
        <begin position="44"/>
        <end position="533"/>
    </location>
</feature>
<feature type="region of interest" description="Disordered" evidence="6">
    <location>
        <begin position="1"/>
        <end position="29"/>
    </location>
</feature>
<dbReference type="PROSITE" id="PS50850">
    <property type="entry name" value="MFS"/>
    <property type="match status" value="1"/>
</dbReference>
<dbReference type="GO" id="GO:0005886">
    <property type="term" value="C:plasma membrane"/>
    <property type="evidence" value="ECO:0007669"/>
    <property type="project" value="TreeGrafter"/>
</dbReference>
<dbReference type="OrthoDB" id="3437016at2759"/>
<keyword evidence="10" id="KW-1185">Reference proteome</keyword>
<keyword evidence="5 7" id="KW-0472">Membrane</keyword>
<protein>
    <submittedName>
        <fullName evidence="9">Vacuolar amino acid permease</fullName>
    </submittedName>
</protein>
<reference evidence="9" key="1">
    <citation type="submission" date="2020-11" db="EMBL/GenBank/DDBJ databases">
        <authorList>
            <consortium name="DOE Joint Genome Institute"/>
            <person name="Ahrendt S."/>
            <person name="Riley R."/>
            <person name="Andreopoulos W."/>
            <person name="Labutti K."/>
            <person name="Pangilinan J."/>
            <person name="Ruiz-Duenas F.J."/>
            <person name="Barrasa J.M."/>
            <person name="Sanchez-Garcia M."/>
            <person name="Camarero S."/>
            <person name="Miyauchi S."/>
            <person name="Serrano A."/>
            <person name="Linde D."/>
            <person name="Babiker R."/>
            <person name="Drula E."/>
            <person name="Ayuso-Fernandez I."/>
            <person name="Pacheco R."/>
            <person name="Padilla G."/>
            <person name="Ferreira P."/>
            <person name="Barriuso J."/>
            <person name="Kellner H."/>
            <person name="Castanera R."/>
            <person name="Alfaro M."/>
            <person name="Ramirez L."/>
            <person name="Pisabarro A.G."/>
            <person name="Kuo A."/>
            <person name="Tritt A."/>
            <person name="Lipzen A."/>
            <person name="He G."/>
            <person name="Yan M."/>
            <person name="Ng V."/>
            <person name="Cullen D."/>
            <person name="Martin F."/>
            <person name="Rosso M.-N."/>
            <person name="Henrissat B."/>
            <person name="Hibbett D."/>
            <person name="Martinez A.T."/>
            <person name="Grigoriev I.V."/>
        </authorList>
    </citation>
    <scope>NUCLEOTIDE SEQUENCE</scope>
    <source>
        <strain evidence="9">CIRM-BRFM 674</strain>
    </source>
</reference>
<comment type="subcellular location">
    <subcellularLocation>
        <location evidence="1">Endomembrane system</location>
        <topology evidence="1">Multi-pass membrane protein</topology>
    </subcellularLocation>
</comment>
<feature type="compositionally biased region" description="Acidic residues" evidence="6">
    <location>
        <begin position="558"/>
        <end position="575"/>
    </location>
</feature>
<dbReference type="AlphaFoldDB" id="A0A9P5Z587"/>
<dbReference type="Gene3D" id="1.20.1250.20">
    <property type="entry name" value="MFS general substrate transporter like domains"/>
    <property type="match status" value="1"/>
</dbReference>
<evidence type="ECO:0000256" key="4">
    <source>
        <dbReference type="ARBA" id="ARBA00022989"/>
    </source>
</evidence>
<dbReference type="SUPFAM" id="SSF103473">
    <property type="entry name" value="MFS general substrate transporter"/>
    <property type="match status" value="1"/>
</dbReference>
<feature type="transmembrane region" description="Helical" evidence="7">
    <location>
        <begin position="347"/>
        <end position="365"/>
    </location>
</feature>
<evidence type="ECO:0000313" key="10">
    <source>
        <dbReference type="Proteomes" id="UP000807469"/>
    </source>
</evidence>
<feature type="transmembrane region" description="Helical" evidence="7">
    <location>
        <begin position="195"/>
        <end position="217"/>
    </location>
</feature>
<keyword evidence="3 7" id="KW-0812">Transmembrane</keyword>
<organism evidence="9 10">
    <name type="scientific">Pholiota conissans</name>
    <dbReference type="NCBI Taxonomy" id="109636"/>
    <lineage>
        <taxon>Eukaryota</taxon>
        <taxon>Fungi</taxon>
        <taxon>Dikarya</taxon>
        <taxon>Basidiomycota</taxon>
        <taxon>Agaricomycotina</taxon>
        <taxon>Agaricomycetes</taxon>
        <taxon>Agaricomycetidae</taxon>
        <taxon>Agaricales</taxon>
        <taxon>Agaricineae</taxon>
        <taxon>Strophariaceae</taxon>
        <taxon>Pholiota</taxon>
    </lineage>
</organism>
<evidence type="ECO:0000256" key="6">
    <source>
        <dbReference type="SAM" id="MobiDB-lite"/>
    </source>
</evidence>
<feature type="transmembrane region" description="Helical" evidence="7">
    <location>
        <begin position="81"/>
        <end position="100"/>
    </location>
</feature>
<feature type="transmembrane region" description="Helical" evidence="7">
    <location>
        <begin position="401"/>
        <end position="424"/>
    </location>
</feature>
<evidence type="ECO:0000256" key="5">
    <source>
        <dbReference type="ARBA" id="ARBA00023136"/>
    </source>
</evidence>
<feature type="transmembrane region" description="Helical" evidence="7">
    <location>
        <begin position="134"/>
        <end position="154"/>
    </location>
</feature>
<dbReference type="InterPro" id="IPR011701">
    <property type="entry name" value="MFS"/>
</dbReference>
<dbReference type="EMBL" id="MU155180">
    <property type="protein sequence ID" value="KAF9481292.1"/>
    <property type="molecule type" value="Genomic_DNA"/>
</dbReference>
<dbReference type="GO" id="GO:0012505">
    <property type="term" value="C:endomembrane system"/>
    <property type="evidence" value="ECO:0007669"/>
    <property type="project" value="UniProtKB-SubCell"/>
</dbReference>
<dbReference type="GO" id="GO:0015174">
    <property type="term" value="F:basic amino acid transmembrane transporter activity"/>
    <property type="evidence" value="ECO:0007669"/>
    <property type="project" value="TreeGrafter"/>
</dbReference>
<name>A0A9P5Z587_9AGAR</name>
<evidence type="ECO:0000256" key="2">
    <source>
        <dbReference type="ARBA" id="ARBA00022448"/>
    </source>
</evidence>
<feature type="transmembrane region" description="Helical" evidence="7">
    <location>
        <begin position="112"/>
        <end position="128"/>
    </location>
</feature>
<feature type="transmembrane region" description="Helical" evidence="7">
    <location>
        <begin position="372"/>
        <end position="389"/>
    </location>
</feature>
<dbReference type="InterPro" id="IPR036259">
    <property type="entry name" value="MFS_trans_sf"/>
</dbReference>
<gene>
    <name evidence="9" type="ORF">BDN70DRAFT_547893</name>
</gene>
<evidence type="ECO:0000256" key="1">
    <source>
        <dbReference type="ARBA" id="ARBA00004127"/>
    </source>
</evidence>
<evidence type="ECO:0000259" key="8">
    <source>
        <dbReference type="PROSITE" id="PS50850"/>
    </source>
</evidence>
<keyword evidence="2" id="KW-0813">Transport</keyword>
<dbReference type="PANTHER" id="PTHR23501">
    <property type="entry name" value="MAJOR FACILITATOR SUPERFAMILY"/>
    <property type="match status" value="1"/>
</dbReference>